<accession>A0A482V961</accession>
<name>A0A482V961_ASBVE</name>
<gene>
    <name evidence="1" type="ORF">BDFB_009735</name>
</gene>
<dbReference type="EMBL" id="QDEB01125940">
    <property type="protein sequence ID" value="RZB39698.1"/>
    <property type="molecule type" value="Genomic_DNA"/>
</dbReference>
<organism evidence="1 2">
    <name type="scientific">Asbolus verrucosus</name>
    <name type="common">Desert ironclad beetle</name>
    <dbReference type="NCBI Taxonomy" id="1661398"/>
    <lineage>
        <taxon>Eukaryota</taxon>
        <taxon>Metazoa</taxon>
        <taxon>Ecdysozoa</taxon>
        <taxon>Arthropoda</taxon>
        <taxon>Hexapoda</taxon>
        <taxon>Insecta</taxon>
        <taxon>Pterygota</taxon>
        <taxon>Neoptera</taxon>
        <taxon>Endopterygota</taxon>
        <taxon>Coleoptera</taxon>
        <taxon>Polyphaga</taxon>
        <taxon>Cucujiformia</taxon>
        <taxon>Tenebrionidae</taxon>
        <taxon>Pimeliinae</taxon>
        <taxon>Asbolus</taxon>
    </lineage>
</organism>
<evidence type="ECO:0000313" key="1">
    <source>
        <dbReference type="EMBL" id="RZB39698.1"/>
    </source>
</evidence>
<comment type="caution">
    <text evidence="1">The sequence shown here is derived from an EMBL/GenBank/DDBJ whole genome shotgun (WGS) entry which is preliminary data.</text>
</comment>
<dbReference type="OrthoDB" id="10588510at2759"/>
<keyword evidence="2" id="KW-1185">Reference proteome</keyword>
<dbReference type="AlphaFoldDB" id="A0A482V961"/>
<proteinExistence type="predicted"/>
<reference evidence="1 2" key="1">
    <citation type="submission" date="2017-03" db="EMBL/GenBank/DDBJ databases">
        <title>Genome of the blue death feigning beetle - Asbolus verrucosus.</title>
        <authorList>
            <person name="Rider S.D."/>
        </authorList>
    </citation>
    <scope>NUCLEOTIDE SEQUENCE [LARGE SCALE GENOMIC DNA]</scope>
    <source>
        <strain evidence="1">Butters</strain>
        <tissue evidence="1">Head and leg muscle</tissue>
    </source>
</reference>
<feature type="non-terminal residue" evidence="1">
    <location>
        <position position="156"/>
    </location>
</feature>
<dbReference type="Proteomes" id="UP000292052">
    <property type="component" value="Unassembled WGS sequence"/>
</dbReference>
<sequence length="156" mass="17907">MNLLYHAAKIMISHFRHEQIPITLEQKKLLGISDAGFNYSLSSPSWTYHKVNPDLNPPSFPPNSPLINNIQYRDTSGIEFISDENDLDKYLKEFEANTSIKNLNNQTQQSSNLLSSFWSHPVTKTAKDMSTFLRKCTYQLSTQSPSKCLFITWCVN</sequence>
<protein>
    <submittedName>
        <fullName evidence="1">Uncharacterized protein</fullName>
    </submittedName>
</protein>
<evidence type="ECO:0000313" key="2">
    <source>
        <dbReference type="Proteomes" id="UP000292052"/>
    </source>
</evidence>